<dbReference type="InterPro" id="IPR002372">
    <property type="entry name" value="PQQ_rpt_dom"/>
</dbReference>
<accession>A0ABS8NCC3</accession>
<feature type="chain" id="PRO_5047017141" evidence="1">
    <location>
        <begin position="41"/>
        <end position="345"/>
    </location>
</feature>
<proteinExistence type="predicted"/>
<gene>
    <name evidence="3" type="ORF">LOC71_02895</name>
</gene>
<evidence type="ECO:0000313" key="4">
    <source>
        <dbReference type="Proteomes" id="UP001430306"/>
    </source>
</evidence>
<evidence type="ECO:0000256" key="1">
    <source>
        <dbReference type="SAM" id="SignalP"/>
    </source>
</evidence>
<dbReference type="RefSeq" id="WP_230271197.1">
    <property type="nucleotide sequence ID" value="NZ_JAJKFW010000006.1"/>
</dbReference>
<protein>
    <submittedName>
        <fullName evidence="3">PQQ-like beta-propeller repeat protein</fullName>
    </submittedName>
</protein>
<dbReference type="InterPro" id="IPR053143">
    <property type="entry name" value="Arylsulfate_ST"/>
</dbReference>
<comment type="caution">
    <text evidence="3">The sequence shown here is derived from an EMBL/GenBank/DDBJ whole genome shotgun (WGS) entry which is preliminary data.</text>
</comment>
<dbReference type="SUPFAM" id="SSF101898">
    <property type="entry name" value="NHL repeat"/>
    <property type="match status" value="1"/>
</dbReference>
<dbReference type="Pfam" id="PF13360">
    <property type="entry name" value="PQQ_2"/>
    <property type="match status" value="1"/>
</dbReference>
<organism evidence="3 4">
    <name type="scientific">Rhodopirellula halodulae</name>
    <dbReference type="NCBI Taxonomy" id="2894198"/>
    <lineage>
        <taxon>Bacteria</taxon>
        <taxon>Pseudomonadati</taxon>
        <taxon>Planctomycetota</taxon>
        <taxon>Planctomycetia</taxon>
        <taxon>Pirellulales</taxon>
        <taxon>Pirellulaceae</taxon>
        <taxon>Rhodopirellula</taxon>
    </lineage>
</organism>
<dbReference type="EMBL" id="JAJKFW010000006">
    <property type="protein sequence ID" value="MCC9641206.1"/>
    <property type="molecule type" value="Genomic_DNA"/>
</dbReference>
<keyword evidence="1" id="KW-0732">Signal</keyword>
<dbReference type="Gene3D" id="2.120.10.30">
    <property type="entry name" value="TolB, C-terminal domain"/>
    <property type="match status" value="1"/>
</dbReference>
<dbReference type="Proteomes" id="UP001430306">
    <property type="component" value="Unassembled WGS sequence"/>
</dbReference>
<sequence>MNQPHTRPTTPTGVNFANSFFKKVAGLAAVILISGSPVFADQASPASSPQNDGHKVLLHGKTGLVVVQQDGSISWQMDWGGIHDLHLLPNGNILTRKGRTAVVEIDPNTKQVVWSYNSAKQGGNTGKRVEIHAFDLLPNGNVMIAESGAGRIIEVDRSGTIQHEIQLRIDHPDPHSDTRLVRRLESGNYLVAHERDGKAREYDRSGKVVWEYTVPMFGKEAAGGHGPEAFGNRLFAAIRLKNGNTLIASGNGHSVLEVTAEKQIVWQIHQHDLPGIQLAWVTTLQVLGNGNYVIGNCHAGPGQPILIEIEPASKKVVWQLDRFDDFGNNVSNSLVIDEAKFDWLQ</sequence>
<evidence type="ECO:0000313" key="3">
    <source>
        <dbReference type="EMBL" id="MCC9641206.1"/>
    </source>
</evidence>
<dbReference type="PANTHER" id="PTHR35340">
    <property type="entry name" value="PQQ ENZYME REPEAT PROTEIN-RELATED"/>
    <property type="match status" value="1"/>
</dbReference>
<keyword evidence="4" id="KW-1185">Reference proteome</keyword>
<evidence type="ECO:0000259" key="2">
    <source>
        <dbReference type="Pfam" id="PF13360"/>
    </source>
</evidence>
<dbReference type="InterPro" id="IPR011042">
    <property type="entry name" value="6-blade_b-propeller_TolB-like"/>
</dbReference>
<dbReference type="PANTHER" id="PTHR35340:SF5">
    <property type="entry name" value="ASST-DOMAIN-CONTAINING PROTEIN"/>
    <property type="match status" value="1"/>
</dbReference>
<feature type="signal peptide" evidence="1">
    <location>
        <begin position="1"/>
        <end position="40"/>
    </location>
</feature>
<reference evidence="3" key="1">
    <citation type="submission" date="2021-11" db="EMBL/GenBank/DDBJ databases">
        <title>Genome sequence.</title>
        <authorList>
            <person name="Sun Q."/>
        </authorList>
    </citation>
    <scope>NUCLEOTIDE SEQUENCE</scope>
    <source>
        <strain evidence="3">JC740</strain>
    </source>
</reference>
<feature type="domain" description="Pyrrolo-quinoline quinone repeat" evidence="2">
    <location>
        <begin position="67"/>
        <end position="319"/>
    </location>
</feature>
<name>A0ABS8NCC3_9BACT</name>